<protein>
    <recommendedName>
        <fullName evidence="3">Ribosomal protein</fullName>
    </recommendedName>
</protein>
<sequence>MLGDEEGLGGGRGGILSGVLAERCGAIGGSTAEQNLLGGCDVLVLASPGLEHGLLEGATIGEGQLPWLEQGRLVDGVEISGGVQLALSSREEGDAWNGGGHSSSEGLHGRQTDILVRGLLGRALTGRDHVRLEEGALQVDVVIGKRLVDEGQHLLGDLLCSGQVVISVAQHLRLDDGHEAGLLTDRGVSGKNVGVLEHAQMRGRVRGDGEDAAPLGEAATALLESCGLCGESIQSLGGSLSDGAMERHDSEVELDAWNDALLVEQIDELLAGVGGLVEGLLVEDHSGDVLVEVGRGEEQLTVLLSVLLIVLEADGGQALTDSSSGLVSCKDSLAVGDDLGGDLAKLLLLGASECVSVRASDLSHICSV</sequence>
<accession>A0AAV5TFK0</accession>
<organism evidence="1 2">
    <name type="scientific">Pristionchus entomophagus</name>
    <dbReference type="NCBI Taxonomy" id="358040"/>
    <lineage>
        <taxon>Eukaryota</taxon>
        <taxon>Metazoa</taxon>
        <taxon>Ecdysozoa</taxon>
        <taxon>Nematoda</taxon>
        <taxon>Chromadorea</taxon>
        <taxon>Rhabditida</taxon>
        <taxon>Rhabditina</taxon>
        <taxon>Diplogasteromorpha</taxon>
        <taxon>Diplogasteroidea</taxon>
        <taxon>Neodiplogasteridae</taxon>
        <taxon>Pristionchus</taxon>
    </lineage>
</organism>
<comment type="caution">
    <text evidence="1">The sequence shown here is derived from an EMBL/GenBank/DDBJ whole genome shotgun (WGS) entry which is preliminary data.</text>
</comment>
<proteinExistence type="predicted"/>
<dbReference type="AlphaFoldDB" id="A0AAV5TFK0"/>
<feature type="non-terminal residue" evidence="1">
    <location>
        <position position="368"/>
    </location>
</feature>
<reference evidence="1" key="1">
    <citation type="submission" date="2023-10" db="EMBL/GenBank/DDBJ databases">
        <title>Genome assembly of Pristionchus species.</title>
        <authorList>
            <person name="Yoshida K."/>
            <person name="Sommer R.J."/>
        </authorList>
    </citation>
    <scope>NUCLEOTIDE SEQUENCE</scope>
    <source>
        <strain evidence="1">RS0144</strain>
    </source>
</reference>
<evidence type="ECO:0000313" key="1">
    <source>
        <dbReference type="EMBL" id="GMS91026.1"/>
    </source>
</evidence>
<dbReference type="EMBL" id="BTSX01000003">
    <property type="protein sequence ID" value="GMS91026.1"/>
    <property type="molecule type" value="Genomic_DNA"/>
</dbReference>
<keyword evidence="2" id="KW-1185">Reference proteome</keyword>
<gene>
    <name evidence="1" type="ORF">PENTCL1PPCAC_13201</name>
</gene>
<name>A0AAV5TFK0_9BILA</name>
<evidence type="ECO:0000313" key="2">
    <source>
        <dbReference type="Proteomes" id="UP001432027"/>
    </source>
</evidence>
<dbReference type="Proteomes" id="UP001432027">
    <property type="component" value="Unassembled WGS sequence"/>
</dbReference>
<evidence type="ECO:0008006" key="3">
    <source>
        <dbReference type="Google" id="ProtNLM"/>
    </source>
</evidence>